<dbReference type="STRING" id="596324.TREVI0001_0123"/>
<evidence type="ECO:0000313" key="2">
    <source>
        <dbReference type="Proteomes" id="UP000004509"/>
    </source>
</evidence>
<sequence>FTVDKKAPVVEILSPNLSRSQSGDFTMRGSAVDTPSGVKSIKYIAGKQNSGDITVKPAETSSAWKPLDLSGDSWDIPFTGTDNITQKAKAQALGKKVEGLAAGVELYDIPVFFLVEDKAGESTQKGNTAIITKTIRVDPNGDIPEVTVLSPDANQVLGGTIRISGTVSVPNPAAGTVGSVWIQITDKKDGSGNPDFNQNATFDTINWCPSPDGKQLTSYSAGNPYWSVEINGNKEFEPSTGTRRTIWFRLRGKNDKLTPEPGQWTEPVEIVVDKAAPTITGMKVATEAKIGTAIPSGFDAENQDYVSNMWIKGDNLYLCADLAHNAGIEQIDISGSYFGASTITLKDDSQITGSNINGSGKAWFTQSSVPSITTAKNYKMRIPLKTTTNPGSNNGFTVNVTIKAKKQGEIDGLTAQASFSLKYDNSTPTAVFGTKIASSGTIQVSETSFTDPALIGKTNINTSTKFFCFRRGYCNYRIRQKYRQGYACLRSGTSHKGLSYLQPYRIFAAGWQRQGWRIRSSL</sequence>
<dbReference type="EMBL" id="ACYH01000079">
    <property type="protein sequence ID" value="EEV19061.1"/>
    <property type="molecule type" value="Genomic_DNA"/>
</dbReference>
<dbReference type="eggNOG" id="COG3420">
    <property type="taxonomic scope" value="Bacteria"/>
</dbReference>
<accession>C8PU48</accession>
<gene>
    <name evidence="1" type="ORF">TREVI0001_0123</name>
</gene>
<name>C8PU48_9SPIR</name>
<protein>
    <submittedName>
        <fullName evidence="1">Uncharacterized protein</fullName>
    </submittedName>
</protein>
<feature type="non-terminal residue" evidence="1">
    <location>
        <position position="1"/>
    </location>
</feature>
<comment type="caution">
    <text evidence="1">The sequence shown here is derived from an EMBL/GenBank/DDBJ whole genome shotgun (WGS) entry which is preliminary data.</text>
</comment>
<evidence type="ECO:0000313" key="1">
    <source>
        <dbReference type="EMBL" id="EEV19061.1"/>
    </source>
</evidence>
<reference evidence="1 2" key="1">
    <citation type="submission" date="2009-07" db="EMBL/GenBank/DDBJ databases">
        <authorList>
            <person name="Madupu R."/>
            <person name="Sebastian Y."/>
            <person name="Durkin A.S."/>
            <person name="Torralba M."/>
            <person name="Methe B."/>
            <person name="Sutton G.G."/>
            <person name="Strausberg R.L."/>
            <person name="Nelson K.E."/>
        </authorList>
    </citation>
    <scope>NUCLEOTIDE SEQUENCE [LARGE SCALE GENOMIC DNA]</scope>
    <source>
        <strain evidence="1 2">ATCC 35580</strain>
    </source>
</reference>
<dbReference type="AlphaFoldDB" id="C8PU48"/>
<proteinExistence type="predicted"/>
<organism evidence="1 2">
    <name type="scientific">Treponema vincentii ATCC 35580</name>
    <dbReference type="NCBI Taxonomy" id="596324"/>
    <lineage>
        <taxon>Bacteria</taxon>
        <taxon>Pseudomonadati</taxon>
        <taxon>Spirochaetota</taxon>
        <taxon>Spirochaetia</taxon>
        <taxon>Spirochaetales</taxon>
        <taxon>Treponemataceae</taxon>
        <taxon>Treponema</taxon>
    </lineage>
</organism>
<dbReference type="Proteomes" id="UP000004509">
    <property type="component" value="Unassembled WGS sequence"/>
</dbReference>